<dbReference type="PRINTS" id="PR00377">
    <property type="entry name" value="IMPHPHTASES"/>
</dbReference>
<gene>
    <name evidence="5" type="ORF">FCN80_11545</name>
</gene>
<evidence type="ECO:0000313" key="5">
    <source>
        <dbReference type="EMBL" id="TKI06143.1"/>
    </source>
</evidence>
<proteinExistence type="inferred from homology"/>
<sequence>MLSERLATAVRIAAEGADLALWHFRRRDELTLNSKRAQDFVSEADTAVERQMRGCLRECFPGDNIIGEELGGEWDDSPSWVIDPIDGTANFLRGSPLWGVSLGLLVKRKPIIGVIILPVLNDVMAAEAGQGLYRNGQPYQRDNRYDTVQMVSLGDSHDDALSDASAFYEGLRRAQWSVECYHCTTVGMVFAAKGIVGGHLQRRTHLWDIAGGLTICAEAGLEVTHGINGDDTRHMSVAAGVPALLRAVRPLWPDLAPC</sequence>
<dbReference type="PANTHER" id="PTHR20854:SF4">
    <property type="entry name" value="INOSITOL-1-MONOPHOSPHATASE-RELATED"/>
    <property type="match status" value="1"/>
</dbReference>
<comment type="caution">
    <text evidence="5">The sequence shown here is derived from an EMBL/GenBank/DDBJ whole genome shotgun (WGS) entry which is preliminary data.</text>
</comment>
<dbReference type="Gene3D" id="3.40.190.80">
    <property type="match status" value="1"/>
</dbReference>
<dbReference type="InterPro" id="IPR000760">
    <property type="entry name" value="Inositol_monophosphatase-like"/>
</dbReference>
<keyword evidence="6" id="KW-1185">Reference proteome</keyword>
<dbReference type="EMBL" id="SZPQ01000015">
    <property type="protein sequence ID" value="TKI06143.1"/>
    <property type="molecule type" value="Genomic_DNA"/>
</dbReference>
<protein>
    <submittedName>
        <fullName evidence="5">Inositol monophosphatase</fullName>
    </submittedName>
</protein>
<evidence type="ECO:0000313" key="6">
    <source>
        <dbReference type="Proteomes" id="UP000305202"/>
    </source>
</evidence>
<dbReference type="SUPFAM" id="SSF56655">
    <property type="entry name" value="Carbohydrate phosphatase"/>
    <property type="match status" value="1"/>
</dbReference>
<reference evidence="5 6" key="1">
    <citation type="submission" date="2019-04" db="EMBL/GenBank/DDBJ databases">
        <authorList>
            <person name="Li M."/>
            <person name="Gao C."/>
        </authorList>
    </citation>
    <scope>NUCLEOTIDE SEQUENCE [LARGE SCALE GENOMIC DNA]</scope>
    <source>
        <strain evidence="5 6">BGMRC 2031</strain>
    </source>
</reference>
<keyword evidence="2" id="KW-0479">Metal-binding</keyword>
<dbReference type="Gene3D" id="3.30.540.10">
    <property type="entry name" value="Fructose-1,6-Bisphosphatase, subunit A, domain 1"/>
    <property type="match status" value="1"/>
</dbReference>
<dbReference type="Pfam" id="PF00459">
    <property type="entry name" value="Inositol_P"/>
    <property type="match status" value="1"/>
</dbReference>
<comment type="similarity">
    <text evidence="1">Belongs to the inositol monophosphatase superfamily.</text>
</comment>
<name>A0ABY2SKN7_9HYPH</name>
<evidence type="ECO:0000256" key="1">
    <source>
        <dbReference type="ARBA" id="ARBA00009759"/>
    </source>
</evidence>
<evidence type="ECO:0000256" key="4">
    <source>
        <dbReference type="ARBA" id="ARBA00022842"/>
    </source>
</evidence>
<dbReference type="PANTHER" id="PTHR20854">
    <property type="entry name" value="INOSITOL MONOPHOSPHATASE"/>
    <property type="match status" value="1"/>
</dbReference>
<dbReference type="RefSeq" id="WP_136990310.1">
    <property type="nucleotide sequence ID" value="NZ_SZPQ01000015.1"/>
</dbReference>
<dbReference type="PROSITE" id="PS00629">
    <property type="entry name" value="IMP_1"/>
    <property type="match status" value="1"/>
</dbReference>
<organism evidence="5 6">
    <name type="scientific">Martelella alba</name>
    <dbReference type="NCBI Taxonomy" id="2590451"/>
    <lineage>
        <taxon>Bacteria</taxon>
        <taxon>Pseudomonadati</taxon>
        <taxon>Pseudomonadota</taxon>
        <taxon>Alphaproteobacteria</taxon>
        <taxon>Hyphomicrobiales</taxon>
        <taxon>Aurantimonadaceae</taxon>
        <taxon>Martelella</taxon>
    </lineage>
</organism>
<dbReference type="Proteomes" id="UP000305202">
    <property type="component" value="Unassembled WGS sequence"/>
</dbReference>
<dbReference type="InterPro" id="IPR020583">
    <property type="entry name" value="Inositol_monoP_metal-BS"/>
</dbReference>
<keyword evidence="3" id="KW-0378">Hydrolase</keyword>
<evidence type="ECO:0000256" key="3">
    <source>
        <dbReference type="ARBA" id="ARBA00022801"/>
    </source>
</evidence>
<accession>A0ABY2SKN7</accession>
<keyword evidence="4" id="KW-0460">Magnesium</keyword>
<evidence type="ECO:0000256" key="2">
    <source>
        <dbReference type="ARBA" id="ARBA00022723"/>
    </source>
</evidence>